<evidence type="ECO:0000313" key="1">
    <source>
        <dbReference type="EMBL" id="CAF2060657.1"/>
    </source>
</evidence>
<protein>
    <submittedName>
        <fullName evidence="1">(rape) hypothetical protein</fullName>
    </submittedName>
</protein>
<accession>A0A816QDY8</accession>
<dbReference type="AlphaFoldDB" id="A0A816QDY8"/>
<sequence>MDHAAKYICTAILSSAKWTEQSISPARQLLDNGTQVINLFQIPETHPKGKYL</sequence>
<name>A0A816QDY8_BRANA</name>
<reference evidence="1" key="1">
    <citation type="submission" date="2021-01" db="EMBL/GenBank/DDBJ databases">
        <authorList>
            <consortium name="Genoscope - CEA"/>
            <person name="William W."/>
        </authorList>
    </citation>
    <scope>NUCLEOTIDE SEQUENCE</scope>
</reference>
<gene>
    <name evidence="1" type="ORF">DARMORV10_C06P31100.1</name>
</gene>
<proteinExistence type="predicted"/>
<dbReference type="EMBL" id="HG994370">
    <property type="protein sequence ID" value="CAF2060657.1"/>
    <property type="molecule type" value="Genomic_DNA"/>
</dbReference>
<organism evidence="1">
    <name type="scientific">Brassica napus</name>
    <name type="common">Rape</name>
    <dbReference type="NCBI Taxonomy" id="3708"/>
    <lineage>
        <taxon>Eukaryota</taxon>
        <taxon>Viridiplantae</taxon>
        <taxon>Streptophyta</taxon>
        <taxon>Embryophyta</taxon>
        <taxon>Tracheophyta</taxon>
        <taxon>Spermatophyta</taxon>
        <taxon>Magnoliopsida</taxon>
        <taxon>eudicotyledons</taxon>
        <taxon>Gunneridae</taxon>
        <taxon>Pentapetalae</taxon>
        <taxon>rosids</taxon>
        <taxon>malvids</taxon>
        <taxon>Brassicales</taxon>
        <taxon>Brassicaceae</taxon>
        <taxon>Brassiceae</taxon>
        <taxon>Brassica</taxon>
    </lineage>
</organism>
<dbReference type="Proteomes" id="UP001295469">
    <property type="component" value="Chromosome C06"/>
</dbReference>